<sequence length="538" mass="59456">MSISSVLPIIHSITSSSTINKNVVVSVTIFVALLCVCILIGHLLEKNRWTNESIISLLLGLTTGAIVLVASKGQSSKILSFNEDLFFIYLLPPIIFNAGFQVKKKQFFKNFSIILLFGVFGTMISFCLITVGAFLLFKRIGVKSLGITDYLAIGAILSATDSVCTLQVLSQDQTPFLYSIVFGEGVVNDATSIVLFNSVQSLDFSDLNVLTTLKLLGQFLYLYFTSTAIGVAVGLLSAFGIKTFYFGRHSTDREVAIMLLMAYLSYMLAELLSLSGILTIFFCGIVMSHYTWHNVTEKSRVTTRHAFATMSFIAETFIFLYVGMDALDIQKWKKSNASAGISIAISSTMFALVLVGRAAFVFPISNILNCTKGANAKIEMKKQFIVWWAGLMRGAVTVALSYNQFSTNGQSSSPDQALMITSIIIVVLFSTLVCGSITKPLIEAVLLKDKKRLSSDATELDSLEDLRQLFIENESLVETSNSPQTRRNSLISLMRHSTFTVHHFWRRFDDRFMRPIFGGRGFAPFVPSSSTSIAHEIR</sequence>
<evidence type="ECO:0000313" key="2">
    <source>
        <dbReference type="Proteomes" id="UP001060085"/>
    </source>
</evidence>
<keyword evidence="2" id="KW-1185">Reference proteome</keyword>
<name>A0ACC0AHQ0_CATRO</name>
<accession>A0ACC0AHQ0</accession>
<reference evidence="2" key="1">
    <citation type="journal article" date="2023" name="Nat. Plants">
        <title>Single-cell RNA sequencing provides a high-resolution roadmap for understanding the multicellular compartmentation of specialized metabolism.</title>
        <authorList>
            <person name="Sun S."/>
            <person name="Shen X."/>
            <person name="Li Y."/>
            <person name="Li Y."/>
            <person name="Wang S."/>
            <person name="Li R."/>
            <person name="Zhang H."/>
            <person name="Shen G."/>
            <person name="Guo B."/>
            <person name="Wei J."/>
            <person name="Xu J."/>
            <person name="St-Pierre B."/>
            <person name="Chen S."/>
            <person name="Sun C."/>
        </authorList>
    </citation>
    <scope>NUCLEOTIDE SEQUENCE [LARGE SCALE GENOMIC DNA]</scope>
</reference>
<organism evidence="1 2">
    <name type="scientific">Catharanthus roseus</name>
    <name type="common">Madagascar periwinkle</name>
    <name type="synonym">Vinca rosea</name>
    <dbReference type="NCBI Taxonomy" id="4058"/>
    <lineage>
        <taxon>Eukaryota</taxon>
        <taxon>Viridiplantae</taxon>
        <taxon>Streptophyta</taxon>
        <taxon>Embryophyta</taxon>
        <taxon>Tracheophyta</taxon>
        <taxon>Spermatophyta</taxon>
        <taxon>Magnoliopsida</taxon>
        <taxon>eudicotyledons</taxon>
        <taxon>Gunneridae</taxon>
        <taxon>Pentapetalae</taxon>
        <taxon>asterids</taxon>
        <taxon>lamiids</taxon>
        <taxon>Gentianales</taxon>
        <taxon>Apocynaceae</taxon>
        <taxon>Rauvolfioideae</taxon>
        <taxon>Vinceae</taxon>
        <taxon>Catharanthinae</taxon>
        <taxon>Catharanthus</taxon>
    </lineage>
</organism>
<proteinExistence type="predicted"/>
<dbReference type="Proteomes" id="UP001060085">
    <property type="component" value="Linkage Group LG06"/>
</dbReference>
<evidence type="ECO:0000313" key="1">
    <source>
        <dbReference type="EMBL" id="KAI5658958.1"/>
    </source>
</evidence>
<comment type="caution">
    <text evidence="1">The sequence shown here is derived from an EMBL/GenBank/DDBJ whole genome shotgun (WGS) entry which is preliminary data.</text>
</comment>
<gene>
    <name evidence="1" type="ORF">M9H77_27751</name>
</gene>
<protein>
    <submittedName>
        <fullName evidence="1">Uncharacterized protein</fullName>
    </submittedName>
</protein>
<dbReference type="EMBL" id="CM044706">
    <property type="protein sequence ID" value="KAI5658958.1"/>
    <property type="molecule type" value="Genomic_DNA"/>
</dbReference>